<dbReference type="FunCoup" id="A0A1V8T611">
    <property type="interactions" value="191"/>
</dbReference>
<accession>A0A1V8T611</accession>
<evidence type="ECO:0000313" key="3">
    <source>
        <dbReference type="EMBL" id="OQO06701.1"/>
    </source>
</evidence>
<keyword evidence="4" id="KW-1185">Reference proteome</keyword>
<gene>
    <name evidence="3" type="ORF">B0A48_08488</name>
</gene>
<dbReference type="GO" id="GO:0008081">
    <property type="term" value="F:phosphoric diester hydrolase activity"/>
    <property type="evidence" value="ECO:0007669"/>
    <property type="project" value="InterPro"/>
</dbReference>
<sequence length="357" mass="39971">MAPAPSDLDPLLSRIPPPLSVPPMLLQPGVDSLASPAELPQSPTFPAPTWTTARLDAQKRRRPQCIAHRGYKAAHPENTMAAFRGAVKAGAHALETDVHLTKDGVVVLSHDATLKRCFGRAEKIVDVEWKEIEGLRTIAKPHEGMPRLGDLLEYLAEPGLEHTWLLLDIKLDNDAEKVMKLIASTLAEHPASESNPWTSRVMLGIWAAKFLPLALKYLPDFPVMHIGFSVAYARHFFTVPNVGFNMVLPILIAPGGKNFIADAKADKRQVLAWTVNERDKMEWCIRRGLDGVITDDPKMFLEIEKSFDEQSKEPFVPISWKGMFDVGRIWLWIMIMFSIYKGRFLPVASKELISRGK</sequence>
<dbReference type="Proteomes" id="UP000192596">
    <property type="component" value="Unassembled WGS sequence"/>
</dbReference>
<name>A0A1V8T611_9PEZI</name>
<dbReference type="PANTHER" id="PTHR43805:SF1">
    <property type="entry name" value="GP-PDE DOMAIN-CONTAINING PROTEIN"/>
    <property type="match status" value="1"/>
</dbReference>
<dbReference type="InterPro" id="IPR030395">
    <property type="entry name" value="GP_PDE_dom"/>
</dbReference>
<dbReference type="PROSITE" id="PS51704">
    <property type="entry name" value="GP_PDE"/>
    <property type="match status" value="1"/>
</dbReference>
<evidence type="ECO:0000256" key="1">
    <source>
        <dbReference type="SAM" id="MobiDB-lite"/>
    </source>
</evidence>
<dbReference type="STRING" id="1507870.A0A1V8T611"/>
<feature type="domain" description="GP-PDE" evidence="2">
    <location>
        <begin position="63"/>
        <end position="304"/>
    </location>
</feature>
<dbReference type="PANTHER" id="PTHR43805">
    <property type="entry name" value="GLYCEROPHOSPHORYL DIESTER PHOSPHODIESTERASE"/>
    <property type="match status" value="1"/>
</dbReference>
<dbReference type="InParanoid" id="A0A1V8T611"/>
<dbReference type="Pfam" id="PF03009">
    <property type="entry name" value="GDPD"/>
    <property type="match status" value="1"/>
</dbReference>
<evidence type="ECO:0000313" key="4">
    <source>
        <dbReference type="Proteomes" id="UP000192596"/>
    </source>
</evidence>
<dbReference type="InterPro" id="IPR017946">
    <property type="entry name" value="PLC-like_Pdiesterase_TIM-brl"/>
</dbReference>
<dbReference type="OrthoDB" id="1058301at2759"/>
<feature type="compositionally biased region" description="Polar residues" evidence="1">
    <location>
        <begin position="41"/>
        <end position="51"/>
    </location>
</feature>
<proteinExistence type="predicted"/>
<dbReference type="EMBL" id="NAJO01000016">
    <property type="protein sequence ID" value="OQO06701.1"/>
    <property type="molecule type" value="Genomic_DNA"/>
</dbReference>
<dbReference type="SUPFAM" id="SSF51695">
    <property type="entry name" value="PLC-like phosphodiesterases"/>
    <property type="match status" value="1"/>
</dbReference>
<organism evidence="3 4">
    <name type="scientific">Cryoendolithus antarcticus</name>
    <dbReference type="NCBI Taxonomy" id="1507870"/>
    <lineage>
        <taxon>Eukaryota</taxon>
        <taxon>Fungi</taxon>
        <taxon>Dikarya</taxon>
        <taxon>Ascomycota</taxon>
        <taxon>Pezizomycotina</taxon>
        <taxon>Dothideomycetes</taxon>
        <taxon>Dothideomycetidae</taxon>
        <taxon>Cladosporiales</taxon>
        <taxon>Cladosporiaceae</taxon>
        <taxon>Cryoendolithus</taxon>
    </lineage>
</organism>
<dbReference type="CDD" id="cd08570">
    <property type="entry name" value="GDPD_YPL206cp_fungi"/>
    <property type="match status" value="1"/>
</dbReference>
<dbReference type="AlphaFoldDB" id="A0A1V8T611"/>
<comment type="caution">
    <text evidence="3">The sequence shown here is derived from an EMBL/GenBank/DDBJ whole genome shotgun (WGS) entry which is preliminary data.</text>
</comment>
<protein>
    <recommendedName>
        <fullName evidence="2">GP-PDE domain-containing protein</fullName>
    </recommendedName>
</protein>
<dbReference type="GO" id="GO:0006629">
    <property type="term" value="P:lipid metabolic process"/>
    <property type="evidence" value="ECO:0007669"/>
    <property type="project" value="InterPro"/>
</dbReference>
<reference evidence="4" key="1">
    <citation type="submission" date="2017-03" db="EMBL/GenBank/DDBJ databases">
        <title>Genomes of endolithic fungi from Antarctica.</title>
        <authorList>
            <person name="Coleine C."/>
            <person name="Masonjones S."/>
            <person name="Stajich J.E."/>
        </authorList>
    </citation>
    <scope>NUCLEOTIDE SEQUENCE [LARGE SCALE GENOMIC DNA]</scope>
    <source>
        <strain evidence="4">CCFEE 5527</strain>
    </source>
</reference>
<dbReference type="Gene3D" id="3.20.20.190">
    <property type="entry name" value="Phosphatidylinositol (PI) phosphodiesterase"/>
    <property type="match status" value="1"/>
</dbReference>
<feature type="region of interest" description="Disordered" evidence="1">
    <location>
        <begin position="32"/>
        <end position="51"/>
    </location>
</feature>
<evidence type="ECO:0000259" key="2">
    <source>
        <dbReference type="PROSITE" id="PS51704"/>
    </source>
</evidence>